<accession>A0A1G5ZY43</accession>
<name>A0A1G5ZY43_9HYPH</name>
<gene>
    <name evidence="2" type="ORF">SAMN02927914_06642</name>
</gene>
<evidence type="ECO:0000256" key="1">
    <source>
        <dbReference type="SAM" id="MobiDB-lite"/>
    </source>
</evidence>
<feature type="region of interest" description="Disordered" evidence="1">
    <location>
        <begin position="258"/>
        <end position="277"/>
    </location>
</feature>
<organism evidence="2 3">
    <name type="scientific">Mesorhizobium qingshengii</name>
    <dbReference type="NCBI Taxonomy" id="1165689"/>
    <lineage>
        <taxon>Bacteria</taxon>
        <taxon>Pseudomonadati</taxon>
        <taxon>Pseudomonadota</taxon>
        <taxon>Alphaproteobacteria</taxon>
        <taxon>Hyphomicrobiales</taxon>
        <taxon>Phyllobacteriaceae</taxon>
        <taxon>Mesorhizobium</taxon>
    </lineage>
</organism>
<evidence type="ECO:0000313" key="3">
    <source>
        <dbReference type="Proteomes" id="UP000198588"/>
    </source>
</evidence>
<dbReference type="AlphaFoldDB" id="A0A1G5ZY43"/>
<dbReference type="OrthoDB" id="8312933at2"/>
<evidence type="ECO:0000313" key="2">
    <source>
        <dbReference type="EMBL" id="SDA99612.1"/>
    </source>
</evidence>
<feature type="compositionally biased region" description="Basic and acidic residues" evidence="1">
    <location>
        <begin position="265"/>
        <end position="277"/>
    </location>
</feature>
<sequence>MSQVHGTQIAQRFLSVMRSTQSDERLEFCFAVGTIVIAGEKKPVVLVRKKGLTSLRRTLEDMRYKTPKGVQEPIDFKFLRSGTGRMNQEGVIVVRLAKGGMAKFMAIKTQMRRYFKDLRVSLPDIQEAEPLSEEDLNRFEIAAQANSDDLPSDENQEVVKENVAEGAPESLSEGLKQTIATSAASIAAHSNRISRQTGLMQTAELGPLTNKIADWLKAILTATPLEERENALHNFTCRLLLMLAYDDNRRNLQYVDEAPDGDEMQTDRPTKPDEAGVDDGAEREAIVIDGIDLERVSKDLVDQDEVVETLFRMTKAEAQERRLPYPLETASSDRLAMLVSSKWPKEEGNAANRCDIVERLIAVVEQQLGNDNQLIALLGLNKIDKLEEDFATTVRSMQAKWQVCREAVLVHWEDTKSKINKKYDVEALGGTWKSVDEIILKVNDAVSNQLSALNEQEAELKVGVIARGEAIVESILHDLNSNQFIQLLDNPPAAFAPIPIGETLREGIGSVGSELKRIKASLAAAAPAA</sequence>
<reference evidence="2 3" key="1">
    <citation type="submission" date="2016-10" db="EMBL/GenBank/DDBJ databases">
        <authorList>
            <person name="de Groot N.N."/>
        </authorList>
    </citation>
    <scope>NUCLEOTIDE SEQUENCE [LARGE SCALE GENOMIC DNA]</scope>
    <source>
        <strain evidence="2 3">CGMCC 1.12097</strain>
    </source>
</reference>
<dbReference type="EMBL" id="FMXM01000050">
    <property type="protein sequence ID" value="SDA99612.1"/>
    <property type="molecule type" value="Genomic_DNA"/>
</dbReference>
<protein>
    <submittedName>
        <fullName evidence="2">Uncharacterized protein</fullName>
    </submittedName>
</protein>
<proteinExistence type="predicted"/>
<dbReference type="Proteomes" id="UP000198588">
    <property type="component" value="Unassembled WGS sequence"/>
</dbReference>
<dbReference type="RefSeq" id="WP_038654566.1">
    <property type="nucleotide sequence ID" value="NZ_FMXM01000050.1"/>
</dbReference>